<evidence type="ECO:0000256" key="10">
    <source>
        <dbReference type="RuleBase" id="RU351113"/>
    </source>
</evidence>
<evidence type="ECO:0000256" key="8">
    <source>
        <dbReference type="ARBA" id="ARBA00023170"/>
    </source>
</evidence>
<evidence type="ECO:0000256" key="1">
    <source>
        <dbReference type="ARBA" id="ARBA00004651"/>
    </source>
</evidence>
<keyword evidence="2" id="KW-1003">Cell membrane</keyword>
<feature type="transmembrane region" description="Helical" evidence="10">
    <location>
        <begin position="20"/>
        <end position="40"/>
    </location>
</feature>
<dbReference type="RefSeq" id="XP_050511194.1">
    <property type="nucleotide sequence ID" value="XM_050655237.1"/>
</dbReference>
<feature type="transmembrane region" description="Helical" evidence="10">
    <location>
        <begin position="236"/>
        <end position="257"/>
    </location>
</feature>
<comment type="subcellular location">
    <subcellularLocation>
        <location evidence="1 10">Cell membrane</location>
        <topology evidence="1 10">Multi-pass membrane protein</topology>
    </subcellularLocation>
</comment>
<evidence type="ECO:0000256" key="7">
    <source>
        <dbReference type="ARBA" id="ARBA00023136"/>
    </source>
</evidence>
<evidence type="ECO:0000256" key="5">
    <source>
        <dbReference type="ARBA" id="ARBA00022725"/>
    </source>
</evidence>
<dbReference type="Pfam" id="PF02949">
    <property type="entry name" value="7tm_6"/>
    <property type="match status" value="1"/>
</dbReference>
<keyword evidence="7 10" id="KW-0472">Membrane</keyword>
<evidence type="ECO:0000256" key="2">
    <source>
        <dbReference type="ARBA" id="ARBA00022475"/>
    </source>
</evidence>
<proteinExistence type="inferred from homology"/>
<accession>A0ABM5KLW8</accession>
<comment type="similarity">
    <text evidence="10">Belongs to the insect chemoreceptor superfamily. Heteromeric odorant receptor channel (TC 1.A.69) family.</text>
</comment>
<reference evidence="11" key="1">
    <citation type="submission" date="2025-05" db="UniProtKB">
        <authorList>
            <consortium name="EnsemblMetazoa"/>
        </authorList>
    </citation>
    <scope>IDENTIFICATION</scope>
</reference>
<dbReference type="Proteomes" id="UP001652700">
    <property type="component" value="Unplaced"/>
</dbReference>
<evidence type="ECO:0000256" key="4">
    <source>
        <dbReference type="ARBA" id="ARBA00022692"/>
    </source>
</evidence>
<protein>
    <recommendedName>
        <fullName evidence="10">Odorant receptor</fullName>
    </recommendedName>
</protein>
<dbReference type="PANTHER" id="PTHR21137:SF35">
    <property type="entry name" value="ODORANT RECEPTOR 19A-RELATED"/>
    <property type="match status" value="1"/>
</dbReference>
<keyword evidence="9 10" id="KW-0807">Transducer</keyword>
<keyword evidence="4 10" id="KW-0812">Transmembrane</keyword>
<evidence type="ECO:0000313" key="12">
    <source>
        <dbReference type="Proteomes" id="UP001652700"/>
    </source>
</evidence>
<evidence type="ECO:0000256" key="9">
    <source>
        <dbReference type="ARBA" id="ARBA00023224"/>
    </source>
</evidence>
<dbReference type="EnsemblMetazoa" id="XM_050655237.1">
    <property type="protein sequence ID" value="XP_050511194.1"/>
    <property type="gene ID" value="LOC126887631"/>
</dbReference>
<dbReference type="InterPro" id="IPR004117">
    <property type="entry name" value="7tm6_olfct_rcpt"/>
</dbReference>
<keyword evidence="6 10" id="KW-1133">Transmembrane helix</keyword>
<keyword evidence="8 10" id="KW-0675">Receptor</keyword>
<keyword evidence="5 10" id="KW-0552">Olfaction</keyword>
<feature type="transmembrane region" description="Helical" evidence="10">
    <location>
        <begin position="149"/>
        <end position="181"/>
    </location>
</feature>
<comment type="caution">
    <text evidence="10">Lacks conserved residue(s) required for the propagation of feature annotation.</text>
</comment>
<keyword evidence="12" id="KW-1185">Reference proteome</keyword>
<name>A0ABM5KLW8_DIAVI</name>
<evidence type="ECO:0000256" key="6">
    <source>
        <dbReference type="ARBA" id="ARBA00022989"/>
    </source>
</evidence>
<dbReference type="GeneID" id="126887631"/>
<evidence type="ECO:0000313" key="11">
    <source>
        <dbReference type="EnsemblMetazoa" id="XP_050511194.1"/>
    </source>
</evidence>
<keyword evidence="3 10" id="KW-0716">Sensory transduction</keyword>
<organism evidence="11 12">
    <name type="scientific">Diabrotica virgifera virgifera</name>
    <name type="common">western corn rootworm</name>
    <dbReference type="NCBI Taxonomy" id="50390"/>
    <lineage>
        <taxon>Eukaryota</taxon>
        <taxon>Metazoa</taxon>
        <taxon>Ecdysozoa</taxon>
        <taxon>Arthropoda</taxon>
        <taxon>Hexapoda</taxon>
        <taxon>Insecta</taxon>
        <taxon>Pterygota</taxon>
        <taxon>Neoptera</taxon>
        <taxon>Endopterygota</taxon>
        <taxon>Coleoptera</taxon>
        <taxon>Polyphaga</taxon>
        <taxon>Cucujiformia</taxon>
        <taxon>Chrysomeloidea</taxon>
        <taxon>Chrysomelidae</taxon>
        <taxon>Galerucinae</taxon>
        <taxon>Diabroticina</taxon>
        <taxon>Diabroticites</taxon>
        <taxon>Diabrotica</taxon>
    </lineage>
</organism>
<sequence>MKFVGNEPRAKRSWTGIIRCCLNVLWCFGALYLGVLTFFLEKDLTFLKITGSIDNIILFSHTALKIASSGLQQPMMFGLLERRRLYFWDIGNSNVEENKKYRKKVLRYASFVNWFFLIATIFACSSFVLQPLVFRRKVLGFNTYVPESISYYAMAVYQFYIMLLALTGVLPFDLCVTYILCLISIQWKSLNTEIKNILDDEIVTLEDQKLFKTKVRRCVEHHNFLKRYIEDYNKSISLGLLAYLLMFVMSNCLNLFIVSSGPEVRELVKCILYQFNLANQFILTYVIPAQFLSTETQKTDEIIFDTKWYSTASKDKKLFVWMISSVAKKEVALNAGKIVTINYQFSLKIYRTVCSYYMFLRTLGRNY</sequence>
<evidence type="ECO:0000256" key="3">
    <source>
        <dbReference type="ARBA" id="ARBA00022606"/>
    </source>
</evidence>
<feature type="transmembrane region" description="Helical" evidence="10">
    <location>
        <begin position="108"/>
        <end position="129"/>
    </location>
</feature>
<dbReference type="PANTHER" id="PTHR21137">
    <property type="entry name" value="ODORANT RECEPTOR"/>
    <property type="match status" value="1"/>
</dbReference>